<evidence type="ECO:0000259" key="1">
    <source>
        <dbReference type="Pfam" id="PF13472"/>
    </source>
</evidence>
<reference evidence="2 3" key="1">
    <citation type="submission" date="2020-04" db="EMBL/GenBank/DDBJ databases">
        <title>Novel Paenibacillus strain UniB2 isolated from commercial digestive syrup.</title>
        <authorList>
            <person name="Thorat V."/>
            <person name="Kirdat K."/>
            <person name="Tiwarekar B."/>
            <person name="Yadav A."/>
        </authorList>
    </citation>
    <scope>NUCLEOTIDE SEQUENCE [LARGE SCALE GENOMIC DNA]</scope>
    <source>
        <strain evidence="2 3">UniB2</strain>
    </source>
</reference>
<protein>
    <recommendedName>
        <fullName evidence="1">SGNH hydrolase-type esterase domain-containing protein</fullName>
    </recommendedName>
</protein>
<proteinExistence type="predicted"/>
<dbReference type="Gene3D" id="3.40.50.1110">
    <property type="entry name" value="SGNH hydrolase"/>
    <property type="match status" value="1"/>
</dbReference>
<dbReference type="EMBL" id="CP051428">
    <property type="protein sequence ID" value="QJC51513.1"/>
    <property type="molecule type" value="Genomic_DNA"/>
</dbReference>
<dbReference type="InterPro" id="IPR036514">
    <property type="entry name" value="SGNH_hydro_sf"/>
</dbReference>
<name>A0A6H2GVR2_9BACL</name>
<accession>A0A6H2GVR2</accession>
<keyword evidence="3" id="KW-1185">Reference proteome</keyword>
<dbReference type="SUPFAM" id="SSF52266">
    <property type="entry name" value="SGNH hydrolase"/>
    <property type="match status" value="1"/>
</dbReference>
<sequence length="356" mass="38345">MIDKGIYFHNVVEMVPVAEGLQLCRIPTELRLSLNGIAQDSGQKTGAVELRFHLKSDRIRLKFAVLNPEQLTGGHAVAEVLHGTFPETAPRFLGRHETEIVVERPAELAALTELAAKSQAAFPPDLVRILLPYETRIALVEVDGEAEPPRAGSMPSRTLLAYGSSITSGASAVRPSGQYAGRTAERLGADLRSVSCAGGAMAEPEMAAYIAAQPWDAAFIELGINLIWDVPRGVPGSPEAFRGKVDAFLSILAEKRPHDWIFVTDLFAYKGDLSGDPLGAAFRDIVADKVRRLGRPNVVHLPGLQLLPDPALLAFDLIHPSEDGHAVLADRLAGSIGKQWSGLQPAAAPSRIEEER</sequence>
<feature type="domain" description="SGNH hydrolase-type esterase" evidence="1">
    <location>
        <begin position="161"/>
        <end position="327"/>
    </location>
</feature>
<organism evidence="2 3">
    <name type="scientific">Paenibacillus albicereus</name>
    <dbReference type="NCBI Taxonomy" id="2726185"/>
    <lineage>
        <taxon>Bacteria</taxon>
        <taxon>Bacillati</taxon>
        <taxon>Bacillota</taxon>
        <taxon>Bacilli</taxon>
        <taxon>Bacillales</taxon>
        <taxon>Paenibacillaceae</taxon>
        <taxon>Paenibacillus</taxon>
    </lineage>
</organism>
<evidence type="ECO:0000313" key="3">
    <source>
        <dbReference type="Proteomes" id="UP000502136"/>
    </source>
</evidence>
<evidence type="ECO:0000313" key="2">
    <source>
        <dbReference type="EMBL" id="QJC51513.1"/>
    </source>
</evidence>
<dbReference type="InterPro" id="IPR013830">
    <property type="entry name" value="SGNH_hydro"/>
</dbReference>
<dbReference type="KEGG" id="palr:HGI30_08095"/>
<dbReference type="Pfam" id="PF13472">
    <property type="entry name" value="Lipase_GDSL_2"/>
    <property type="match status" value="1"/>
</dbReference>
<dbReference type="AlphaFoldDB" id="A0A6H2GVR2"/>
<dbReference type="Proteomes" id="UP000502136">
    <property type="component" value="Chromosome"/>
</dbReference>
<dbReference type="RefSeq" id="WP_168907160.1">
    <property type="nucleotide sequence ID" value="NZ_CP051428.1"/>
</dbReference>
<gene>
    <name evidence="2" type="ORF">HGI30_08095</name>
</gene>